<keyword evidence="3" id="KW-1185">Reference proteome</keyword>
<proteinExistence type="predicted"/>
<feature type="compositionally biased region" description="Low complexity" evidence="1">
    <location>
        <begin position="1114"/>
        <end position="1129"/>
    </location>
</feature>
<feature type="non-terminal residue" evidence="2">
    <location>
        <position position="1"/>
    </location>
</feature>
<comment type="caution">
    <text evidence="2">The sequence shown here is derived from an EMBL/GenBank/DDBJ whole genome shotgun (WGS) entry which is preliminary data.</text>
</comment>
<evidence type="ECO:0000313" key="3">
    <source>
        <dbReference type="Proteomes" id="UP001445076"/>
    </source>
</evidence>
<feature type="region of interest" description="Disordered" evidence="1">
    <location>
        <begin position="1095"/>
        <end position="1129"/>
    </location>
</feature>
<name>A0AAW0Y675_CHEQU</name>
<feature type="compositionally biased region" description="Low complexity" evidence="1">
    <location>
        <begin position="662"/>
        <end position="671"/>
    </location>
</feature>
<evidence type="ECO:0000256" key="1">
    <source>
        <dbReference type="SAM" id="MobiDB-lite"/>
    </source>
</evidence>
<organism evidence="2 3">
    <name type="scientific">Cherax quadricarinatus</name>
    <name type="common">Australian red claw crayfish</name>
    <dbReference type="NCBI Taxonomy" id="27406"/>
    <lineage>
        <taxon>Eukaryota</taxon>
        <taxon>Metazoa</taxon>
        <taxon>Ecdysozoa</taxon>
        <taxon>Arthropoda</taxon>
        <taxon>Crustacea</taxon>
        <taxon>Multicrustacea</taxon>
        <taxon>Malacostraca</taxon>
        <taxon>Eumalacostraca</taxon>
        <taxon>Eucarida</taxon>
        <taxon>Decapoda</taxon>
        <taxon>Pleocyemata</taxon>
        <taxon>Astacidea</taxon>
        <taxon>Parastacoidea</taxon>
        <taxon>Parastacidae</taxon>
        <taxon>Cherax</taxon>
    </lineage>
</organism>
<gene>
    <name evidence="2" type="ORF">OTU49_016860</name>
</gene>
<accession>A0AAW0Y675</accession>
<dbReference type="Proteomes" id="UP001445076">
    <property type="component" value="Unassembled WGS sequence"/>
</dbReference>
<reference evidence="2 3" key="1">
    <citation type="journal article" date="2024" name="BMC Genomics">
        <title>Genome assembly of redclaw crayfish (Cherax quadricarinatus) provides insights into its immune adaptation and hypoxia tolerance.</title>
        <authorList>
            <person name="Liu Z."/>
            <person name="Zheng J."/>
            <person name="Li H."/>
            <person name="Fang K."/>
            <person name="Wang S."/>
            <person name="He J."/>
            <person name="Zhou D."/>
            <person name="Weng S."/>
            <person name="Chi M."/>
            <person name="Gu Z."/>
            <person name="He J."/>
            <person name="Li F."/>
            <person name="Wang M."/>
        </authorList>
    </citation>
    <scope>NUCLEOTIDE SEQUENCE [LARGE SCALE GENOMIC DNA]</scope>
    <source>
        <strain evidence="2">ZL_2023a</strain>
    </source>
</reference>
<evidence type="ECO:0000313" key="2">
    <source>
        <dbReference type="EMBL" id="KAK8746856.1"/>
    </source>
</evidence>
<sequence>GCWNCDTRMLKWLCCGKDNSCCYNDLSEEEILREEGTLPRPLVSGEARNDVPTCQEFQHGVPAVDTLEDPEKETPKAIVKVSQIQLGTSSTAGHSKNLNEFENCKNSQDQSYDTVSETLADLSHSEVSSSPTQKTTANTNLVETRPHQPYHGLLPCKQNIVNIMTFNSEDEKASEEVQNIDKEKLPPYKKVQGGNVEVMTDCQHEPNLANTNDKNGWVTNLIQNTSKRLDKKDVSNKIYADILPNHSPGKVESNAIDLSSFPEVDIDCQDISKILCKTVEISNHFICQGLSCLYNHMGYLCKLSGKLYILTTVLKTQVLVNTAVQVSDGMRVGCRLVWKGTVPIPIFELPDHACVQFDAVVLPNTKAFHTIVIWQEEKPDFVTEPLNDSYIFIESRELPVLRFVHEKTTSYIEVKFDDKLVKSEFCKDLIFVDEKPASISDMSVFKGTVFARVCKMMGCDAVGTLSYMCYCIWSGKRPPRDFSHMVFKKGEAYKREPSGKYIQKSEFQRLWCDIPSQLKINNLEFYLMLCVKEMRLSINVAKEKLCCQSFKITSDSTLNISVKTHIMEIVNRDDKSWEILLVQLPHSENGQLTEVFSACTPTTKALASFAQESPLANNESALQKGKSTFSLPVPHKNLNTILGNPQREERQAASRDVVQATSASDSSSLSSQPYEGGNCSMKTHKNTSDTDTIEVEECVWHFGSISQGVITHFNKTILIRHDSFFVDGVRALSSDPLAKFCSKIVLVNAVIKPLPVPITVLGCTVTHKALVAWQGNKPFENIHSKALPDLRYIDHNIPVTKNFTIQKDSLFFTNAACKEPNRPRTERGFNNNAPPHRHVSYIGSCTWKLATISLGIVANSTSVIVINHNKFFVAQKKVSATDPLVKFKGNCKLVNVEAAVLYPARTVLGQTASHEAVVAWHGKKPPEAQAIVNEYLLGKPTNNKYNNIQICVTKSDRYFLLKGNERSSIPMCFPHAQLCKSFNSHFIADVSGKLIEVGEDYGILRIRGNFTEKEALVVIHRSVIYIDKKKVLSDRPLDQQIKISGPKQFHCSVMKHVTKIGNTNIQYKATLVWQGKKPTKDDICLQNSSKFLPTTTKTDLEGRRSTTSSSFLPESTGNESSSSTNISSSSESLVTLHTTASTDMGHSVYTLLDETEDDGILTDAQVTELQKMMGRLQVRGGELYYFNCKHSFLFGIRLHQVELCQVLHVGMNVKCRLKKHNDQLWAIEGVWIGGKKPQDPCAGYALLLQWCHKHNVPDDAVDSLLHEAGYIADDPSAAAVVGSASSTVKEYGEGFSSSHCLSSVSFAVETNLVHSNGVDWMSPDLFPIAAAGEERDIVQLNGTDWMSPDLFPVAAAGDERDIVQLNE</sequence>
<feature type="region of interest" description="Disordered" evidence="1">
    <location>
        <begin position="628"/>
        <end position="686"/>
    </location>
</feature>
<protein>
    <submittedName>
        <fullName evidence="2">Uncharacterized protein</fullName>
    </submittedName>
</protein>
<dbReference type="EMBL" id="JARKIK010000016">
    <property type="protein sequence ID" value="KAK8746856.1"/>
    <property type="molecule type" value="Genomic_DNA"/>
</dbReference>